<feature type="region of interest" description="Disordered" evidence="1">
    <location>
        <begin position="17"/>
        <end position="81"/>
    </location>
</feature>
<protein>
    <recommendedName>
        <fullName evidence="5">Tetratricopeptide repeat protein</fullName>
    </recommendedName>
</protein>
<dbReference type="Proteomes" id="UP001162734">
    <property type="component" value="Chromosome"/>
</dbReference>
<feature type="chain" id="PRO_5046615240" description="Tetratricopeptide repeat protein" evidence="2">
    <location>
        <begin position="18"/>
        <end position="1369"/>
    </location>
</feature>
<sequence length="1369" mass="147436">MSAALLALLLAAGDAAAPAGGAPEAEPARAAEPAPVAAPAPGGARRGADPAASPLELLGRKRSAAPDPSLAGSIEAKGRAPGAGRPALAFDAFRHQVEVEVAGKRREEMAGLEELIRLGGADAELPGWLFRLGELHWEEAQHLFFEANRKDDEALRPGTGADRARALAAEKRALEARSRDEQEAAVGRYLEIVRRYPAWPRMDEVLFFLGENLSRQHRPKQAAAAYKRLLTRFPRSRFVPDAWVALGEQWFDEAEKSDRERRLLAAREAYRRAAAAESTVRGYALYKEAWVDYNLGELRAALELFERVIALGEQPTAGVPAEKRLALGREARRDYVRTYGHVGQPQTAEQEFVRVGGGDGREMLKQLAQLYFDDGKDRESILVHHRLVQRWPGAPDAALFQSRIVTAAGRLGKKELAVQQAGKFVDLVRAAERGGAAGDARQAEVLAAARREAENTLRTLAVQYHNEWRKTREPATAQLAADLYRDHLALFPEGPRAYEMGFFHAELLFALGRFQEAGDAYARVAALDPSARGGAPGRWLGDALEGAIFSYDAVLRATPGGAGPAPGQPEAHAARPWTKEERQLLDACLRYTARLPKGDKAVEATYQAARLRYRHDEPKEAAALFAAIALEHPRHPVAGYAANLLLDAENLLGDVRATGEWARRLYGRRELLEAHPELAADLVRVVEQSAFKLVEQEEKAGRYGEAARAYLAFATDWPGSGLAPTALFDAAVDFGKAGDLPRATAARRALWDRHPAHPLAARALLASGADAAALADFAGAADAYERYFAGWKAERDRAARPRRGARRGGDAPPAPQPRFEAKAAQDALHDAGVYREGLGQLARAEADRLAFVAAFPEASETPQVFRSLAGVYERQQAYGRAARQLEAFQRRWAPAGRPWFEAQQWIARLREEAGDAAGARRDRAVALRRWRQERAQAGEAGVALAAGALVDELDRPFAEYERIGLAVPARRLAARVAEKGRRLVDLQRRYTEVVKLEAAAPAVCALYRIGAGYQHFAAALVQAPVPAELRRDPELAKEYRAQLAAQAAAPRKKAVEGLALAVTQARAHGVASGCARGAAAALRELDPDAAAPAPERVPWPSFDAPPSPAERVLAEARAGQVVGDAPADRVRRGLARLVAGDAAGAAQLGREAVARDPRVKGAHALLARAALAQGQLDLAGLLALEAAKVDPADPWIPLVQGRVLERRGDANAAAATWRRAASGPGAPVLSRELVRLSLAREAWGEVGRGAEALAADDPRDAPARLALGVARRHQGKPEEALAAYAEAGRLAGDALPEVHLARAVLLAQDRHACEPARAELERYAALAGPATAADRRRLLAGCEERRVASSGQPGGPRQDERPAAAGKAP</sequence>
<evidence type="ECO:0000313" key="3">
    <source>
        <dbReference type="EMBL" id="BDG08685.1"/>
    </source>
</evidence>
<feature type="region of interest" description="Disordered" evidence="1">
    <location>
        <begin position="1344"/>
        <end position="1369"/>
    </location>
</feature>
<dbReference type="EMBL" id="AP025592">
    <property type="protein sequence ID" value="BDG08685.1"/>
    <property type="molecule type" value="Genomic_DNA"/>
</dbReference>
<reference evidence="4" key="1">
    <citation type="journal article" date="2022" name="Int. J. Syst. Evol. Microbiol.">
        <title>Anaeromyxobacter oryzae sp. nov., Anaeromyxobacter diazotrophicus sp. nov. and Anaeromyxobacter paludicola sp. nov., isolated from paddy soils.</title>
        <authorList>
            <person name="Itoh H."/>
            <person name="Xu Z."/>
            <person name="Mise K."/>
            <person name="Masuda Y."/>
            <person name="Ushijima N."/>
            <person name="Hayakawa C."/>
            <person name="Shiratori Y."/>
            <person name="Senoo K."/>
        </authorList>
    </citation>
    <scope>NUCLEOTIDE SEQUENCE [LARGE SCALE GENOMIC DNA]</scope>
    <source>
        <strain evidence="4">Red630</strain>
    </source>
</reference>
<accession>A0ABN6N9J0</accession>
<evidence type="ECO:0000256" key="1">
    <source>
        <dbReference type="SAM" id="MobiDB-lite"/>
    </source>
</evidence>
<feature type="region of interest" description="Disordered" evidence="1">
    <location>
        <begin position="798"/>
        <end position="825"/>
    </location>
</feature>
<keyword evidence="4" id="KW-1185">Reference proteome</keyword>
<feature type="compositionally biased region" description="Low complexity" evidence="1">
    <location>
        <begin position="17"/>
        <end position="43"/>
    </location>
</feature>
<keyword evidence="2" id="KW-0732">Signal</keyword>
<dbReference type="Gene3D" id="1.25.40.10">
    <property type="entry name" value="Tetratricopeptide repeat domain"/>
    <property type="match status" value="5"/>
</dbReference>
<dbReference type="PANTHER" id="PTHR12558">
    <property type="entry name" value="CELL DIVISION CYCLE 16,23,27"/>
    <property type="match status" value="1"/>
</dbReference>
<evidence type="ECO:0000313" key="4">
    <source>
        <dbReference type="Proteomes" id="UP001162734"/>
    </source>
</evidence>
<organism evidence="3 4">
    <name type="scientific">Anaeromyxobacter paludicola</name>
    <dbReference type="NCBI Taxonomy" id="2918171"/>
    <lineage>
        <taxon>Bacteria</taxon>
        <taxon>Pseudomonadati</taxon>
        <taxon>Myxococcota</taxon>
        <taxon>Myxococcia</taxon>
        <taxon>Myxococcales</taxon>
        <taxon>Cystobacterineae</taxon>
        <taxon>Anaeromyxobacteraceae</taxon>
        <taxon>Anaeromyxobacter</taxon>
    </lineage>
</organism>
<evidence type="ECO:0008006" key="5">
    <source>
        <dbReference type="Google" id="ProtNLM"/>
    </source>
</evidence>
<dbReference type="InterPro" id="IPR011990">
    <property type="entry name" value="TPR-like_helical_dom_sf"/>
</dbReference>
<proteinExistence type="predicted"/>
<gene>
    <name evidence="3" type="ORF">AMPC_17980</name>
</gene>
<feature type="signal peptide" evidence="2">
    <location>
        <begin position="1"/>
        <end position="17"/>
    </location>
</feature>
<dbReference type="RefSeq" id="WP_248345873.1">
    <property type="nucleotide sequence ID" value="NZ_AP025592.1"/>
</dbReference>
<dbReference type="InterPro" id="IPR019734">
    <property type="entry name" value="TPR_rpt"/>
</dbReference>
<name>A0ABN6N9J0_9BACT</name>
<dbReference type="PANTHER" id="PTHR12558:SF13">
    <property type="entry name" value="CELL DIVISION CYCLE PROTEIN 27 HOMOLOG"/>
    <property type="match status" value="1"/>
</dbReference>
<dbReference type="SMART" id="SM00028">
    <property type="entry name" value="TPR"/>
    <property type="match status" value="4"/>
</dbReference>
<dbReference type="SUPFAM" id="SSF48452">
    <property type="entry name" value="TPR-like"/>
    <property type="match status" value="2"/>
</dbReference>
<evidence type="ECO:0000256" key="2">
    <source>
        <dbReference type="SAM" id="SignalP"/>
    </source>
</evidence>